<dbReference type="RefSeq" id="WP_092206925.1">
    <property type="nucleotide sequence ID" value="NZ_FOVN01000002.1"/>
</dbReference>
<proteinExistence type="predicted"/>
<dbReference type="OrthoDB" id="20930at2"/>
<sequence length="224" mass="25642">MTTKDNLKRTKRPWPTKAAMQQVYNNNLWGSGTSRFYSGEGSHHPDLVNPYIEVVKFFLNSFDYPITVADLGCGDFNIGKQLYNFTNKYIAVDIVPDLIRYNQEEFQAENLEFYSLDLAKDNLPFADCALIRQVLQHISNAEVQSILDKLTVYKYIIITEHIPKGSFISNKDIISGQGTRLKKQSGLNLLKAPFNWIVKEETPLLSIPLDHDKGIIVTTLYKMF</sequence>
<dbReference type="SUPFAM" id="SSF53335">
    <property type="entry name" value="S-adenosyl-L-methionine-dependent methyltransferases"/>
    <property type="match status" value="1"/>
</dbReference>
<protein>
    <submittedName>
        <fullName evidence="2">Methyltransferase domain-containing protein</fullName>
    </submittedName>
</protein>
<dbReference type="Gene3D" id="3.40.50.150">
    <property type="entry name" value="Vaccinia Virus protein VP39"/>
    <property type="match status" value="1"/>
</dbReference>
<evidence type="ECO:0000313" key="3">
    <source>
        <dbReference type="Proteomes" id="UP000198705"/>
    </source>
</evidence>
<dbReference type="AlphaFoldDB" id="A0A1I5ALD8"/>
<gene>
    <name evidence="2" type="ORF">SAMN04487989_102137</name>
</gene>
<dbReference type="InterPro" id="IPR041698">
    <property type="entry name" value="Methyltransf_25"/>
</dbReference>
<organism evidence="2 3">
    <name type="scientific">Bizionia echini</name>
    <dbReference type="NCBI Taxonomy" id="649333"/>
    <lineage>
        <taxon>Bacteria</taxon>
        <taxon>Pseudomonadati</taxon>
        <taxon>Bacteroidota</taxon>
        <taxon>Flavobacteriia</taxon>
        <taxon>Flavobacteriales</taxon>
        <taxon>Flavobacteriaceae</taxon>
        <taxon>Bizionia</taxon>
    </lineage>
</organism>
<reference evidence="3" key="1">
    <citation type="submission" date="2016-10" db="EMBL/GenBank/DDBJ databases">
        <authorList>
            <person name="Varghese N."/>
            <person name="Submissions S."/>
        </authorList>
    </citation>
    <scope>NUCLEOTIDE SEQUENCE [LARGE SCALE GENOMIC DNA]</scope>
    <source>
        <strain evidence="3">DSM 23925</strain>
    </source>
</reference>
<dbReference type="GO" id="GO:0032259">
    <property type="term" value="P:methylation"/>
    <property type="evidence" value="ECO:0007669"/>
    <property type="project" value="UniProtKB-KW"/>
</dbReference>
<feature type="domain" description="Methyltransferase" evidence="1">
    <location>
        <begin position="68"/>
        <end position="150"/>
    </location>
</feature>
<dbReference type="STRING" id="649333.SAMN04487989_102137"/>
<dbReference type="EMBL" id="FOVN01000002">
    <property type="protein sequence ID" value="SFN63247.1"/>
    <property type="molecule type" value="Genomic_DNA"/>
</dbReference>
<name>A0A1I5ALD8_9FLAO</name>
<dbReference type="GO" id="GO:0008168">
    <property type="term" value="F:methyltransferase activity"/>
    <property type="evidence" value="ECO:0007669"/>
    <property type="project" value="UniProtKB-KW"/>
</dbReference>
<evidence type="ECO:0000313" key="2">
    <source>
        <dbReference type="EMBL" id="SFN63247.1"/>
    </source>
</evidence>
<evidence type="ECO:0000259" key="1">
    <source>
        <dbReference type="Pfam" id="PF13649"/>
    </source>
</evidence>
<dbReference type="InterPro" id="IPR029063">
    <property type="entry name" value="SAM-dependent_MTases_sf"/>
</dbReference>
<dbReference type="Pfam" id="PF13649">
    <property type="entry name" value="Methyltransf_25"/>
    <property type="match status" value="1"/>
</dbReference>
<accession>A0A1I5ALD8</accession>
<dbReference type="Proteomes" id="UP000198705">
    <property type="component" value="Unassembled WGS sequence"/>
</dbReference>
<keyword evidence="3" id="KW-1185">Reference proteome</keyword>
<keyword evidence="2" id="KW-0489">Methyltransferase</keyword>
<keyword evidence="2" id="KW-0808">Transferase</keyword>